<dbReference type="AlphaFoldDB" id="A0A0F9T8Z0"/>
<proteinExistence type="predicted"/>
<dbReference type="EMBL" id="LAZR01001863">
    <property type="protein sequence ID" value="KKN37903.1"/>
    <property type="molecule type" value="Genomic_DNA"/>
</dbReference>
<accession>A0A0F9T8Z0</accession>
<sequence>MATTQSQFNLVRRQGNFNYPSPFFDIASTYVPPSVKELFKWCRFFFYSHSIISPIIFKISEYPITGLIYQSYSGTSLDQSTKEKWKTLLESTLKIKSRQIESLLDYNTYGNAFLSIMYPFKRYLVCESCDSRTAIEKTSYKWKDLKFFGECPKCNQAVEYKVNDVEVKNRSKCRLIRWNPFNINIDHCGPTDERVYVYKIPNKDKKSIIAGKKFWIERAPYIFLEAARKNQDIELDPENLFHFKRPGIADNDMGWGMPIILPVLKDAYWLQILRKANEAISLEHIVPWRIIFPSANADTSPYVNLNLGSWKNEIEKEVSRWRQDPNHISVMPLPIGTNTFGGDGKLLLVWQEEKILQGQIAGGLGVPLELIFGGLSWSGSSVSLRILENHFLTDRELLDEFLNEFLLPRLQRYFRLPKIKVKMIDFRMADDVQQKQLAMQLNQLGKLSDTTLLGQSGFDFEDELLLRKTEQIELIELQRKTLIQQAELSGMTQVVGAKYQAVANLEVARANNIAQVEGMQQQMAAQNQMMAQQGGQPVQGGGQGASKGSPQGKAQQGNEKAQGGGQQIAMAKGGLVTGGGGGEGGAAQVNTIEMVRTWAQGLGSLPEDQREMAISMYAKSHPETAALVRQFLKEQQKQTVDMRPNPEQKPPRRTSKTV</sequence>
<feature type="compositionally biased region" description="Low complexity" evidence="1">
    <location>
        <begin position="527"/>
        <end position="536"/>
    </location>
</feature>
<evidence type="ECO:0000313" key="2">
    <source>
        <dbReference type="EMBL" id="KKN37903.1"/>
    </source>
</evidence>
<name>A0A0F9T8Z0_9ZZZZ</name>
<gene>
    <name evidence="2" type="ORF">LCGC14_0758830</name>
</gene>
<reference evidence="2" key="1">
    <citation type="journal article" date="2015" name="Nature">
        <title>Complex archaea that bridge the gap between prokaryotes and eukaryotes.</title>
        <authorList>
            <person name="Spang A."/>
            <person name="Saw J.H."/>
            <person name="Jorgensen S.L."/>
            <person name="Zaremba-Niedzwiedzka K."/>
            <person name="Martijn J."/>
            <person name="Lind A.E."/>
            <person name="van Eijk R."/>
            <person name="Schleper C."/>
            <person name="Guy L."/>
            <person name="Ettema T.J."/>
        </authorList>
    </citation>
    <scope>NUCLEOTIDE SEQUENCE</scope>
</reference>
<evidence type="ECO:0000256" key="1">
    <source>
        <dbReference type="SAM" id="MobiDB-lite"/>
    </source>
</evidence>
<organism evidence="2">
    <name type="scientific">marine sediment metagenome</name>
    <dbReference type="NCBI Taxonomy" id="412755"/>
    <lineage>
        <taxon>unclassified sequences</taxon>
        <taxon>metagenomes</taxon>
        <taxon>ecological metagenomes</taxon>
    </lineage>
</organism>
<feature type="region of interest" description="Disordered" evidence="1">
    <location>
        <begin position="527"/>
        <end position="566"/>
    </location>
</feature>
<protein>
    <recommendedName>
        <fullName evidence="3">Portal protein</fullName>
    </recommendedName>
</protein>
<comment type="caution">
    <text evidence="2">The sequence shown here is derived from an EMBL/GenBank/DDBJ whole genome shotgun (WGS) entry which is preliminary data.</text>
</comment>
<evidence type="ECO:0008006" key="3">
    <source>
        <dbReference type="Google" id="ProtNLM"/>
    </source>
</evidence>
<feature type="region of interest" description="Disordered" evidence="1">
    <location>
        <begin position="634"/>
        <end position="658"/>
    </location>
</feature>
<feature type="compositionally biased region" description="Polar residues" evidence="1">
    <location>
        <begin position="546"/>
        <end position="559"/>
    </location>
</feature>